<dbReference type="InterPro" id="IPR006426">
    <property type="entry name" value="Asn_synth_AEB"/>
</dbReference>
<dbReference type="EMBL" id="CP035758">
    <property type="protein sequence ID" value="QBD79726.1"/>
    <property type="molecule type" value="Genomic_DNA"/>
</dbReference>
<dbReference type="InterPro" id="IPR001962">
    <property type="entry name" value="Asn_synthase"/>
</dbReference>
<evidence type="ECO:0000256" key="2">
    <source>
        <dbReference type="ARBA" id="ARBA00005752"/>
    </source>
</evidence>
<evidence type="ECO:0000256" key="5">
    <source>
        <dbReference type="ARBA" id="ARBA00022840"/>
    </source>
</evidence>
<evidence type="ECO:0000256" key="4">
    <source>
        <dbReference type="ARBA" id="ARBA00022741"/>
    </source>
</evidence>
<evidence type="ECO:0000313" key="13">
    <source>
        <dbReference type="EMBL" id="QBD79726.1"/>
    </source>
</evidence>
<name>A0A4P6JXH4_KTERU</name>
<comment type="pathway">
    <text evidence="1">Amino-acid biosynthesis; L-asparagine biosynthesis; L-asparagine from L-aspartate (L-Gln route): step 1/1.</text>
</comment>
<gene>
    <name evidence="13" type="primary">asnB</name>
    <name evidence="13" type="ORF">EPA93_28610</name>
</gene>
<evidence type="ECO:0000256" key="1">
    <source>
        <dbReference type="ARBA" id="ARBA00005187"/>
    </source>
</evidence>
<comment type="similarity">
    <text evidence="2">Belongs to the asparagine synthetase family.</text>
</comment>
<dbReference type="Pfam" id="PF13537">
    <property type="entry name" value="GATase_7"/>
    <property type="match status" value="1"/>
</dbReference>
<dbReference type="AlphaFoldDB" id="A0A4P6JXH4"/>
<dbReference type="InterPro" id="IPR033738">
    <property type="entry name" value="AsnB_N"/>
</dbReference>
<feature type="binding site" evidence="10">
    <location>
        <position position="102"/>
    </location>
    <ligand>
        <name>L-glutamine</name>
        <dbReference type="ChEBI" id="CHEBI:58359"/>
    </ligand>
</feature>
<evidence type="ECO:0000256" key="7">
    <source>
        <dbReference type="ARBA" id="ARBA00022962"/>
    </source>
</evidence>
<reference evidence="13 14" key="1">
    <citation type="submission" date="2019-01" db="EMBL/GenBank/DDBJ databases">
        <title>Ktedonosporobacter rubrisoli SCAWS-G2.</title>
        <authorList>
            <person name="Huang Y."/>
            <person name="Yan B."/>
        </authorList>
    </citation>
    <scope>NUCLEOTIDE SEQUENCE [LARGE SCALE GENOMIC DNA]</scope>
    <source>
        <strain evidence="13 14">SCAWS-G2</strain>
    </source>
</reference>
<dbReference type="InterPro" id="IPR017932">
    <property type="entry name" value="GATase_2_dom"/>
</dbReference>
<dbReference type="PIRSF" id="PIRSF001589">
    <property type="entry name" value="Asn_synthetase_glu-h"/>
    <property type="match status" value="1"/>
</dbReference>
<dbReference type="GO" id="GO:0006529">
    <property type="term" value="P:asparagine biosynthetic process"/>
    <property type="evidence" value="ECO:0007669"/>
    <property type="project" value="UniProtKB-KW"/>
</dbReference>
<keyword evidence="14" id="KW-1185">Reference proteome</keyword>
<dbReference type="NCBIfam" id="TIGR01536">
    <property type="entry name" value="asn_synth_AEB"/>
    <property type="match status" value="1"/>
</dbReference>
<dbReference type="Gene3D" id="3.40.50.620">
    <property type="entry name" value="HUPs"/>
    <property type="match status" value="1"/>
</dbReference>
<feature type="domain" description="Glutamine amidotransferase type-2" evidence="12">
    <location>
        <begin position="2"/>
        <end position="214"/>
    </location>
</feature>
<evidence type="ECO:0000256" key="11">
    <source>
        <dbReference type="PIRSR" id="PIRSR001589-3"/>
    </source>
</evidence>
<dbReference type="OrthoDB" id="9763290at2"/>
<evidence type="ECO:0000256" key="9">
    <source>
        <dbReference type="PIRSR" id="PIRSR001589-1"/>
    </source>
</evidence>
<dbReference type="KEGG" id="kbs:EPA93_28610"/>
<accession>A0A4P6JXH4</accession>
<proteinExistence type="inferred from homology"/>
<dbReference type="PANTHER" id="PTHR43284">
    <property type="entry name" value="ASPARAGINE SYNTHETASE (GLUTAMINE-HYDROLYZING)"/>
    <property type="match status" value="1"/>
</dbReference>
<feature type="site" description="Important for beta-aspartyl-AMP intermediate formation" evidence="11">
    <location>
        <position position="376"/>
    </location>
</feature>
<comment type="catalytic activity">
    <reaction evidence="8">
        <text>L-aspartate + L-glutamine + ATP + H2O = L-asparagine + L-glutamate + AMP + diphosphate + H(+)</text>
        <dbReference type="Rhea" id="RHEA:12228"/>
        <dbReference type="ChEBI" id="CHEBI:15377"/>
        <dbReference type="ChEBI" id="CHEBI:15378"/>
        <dbReference type="ChEBI" id="CHEBI:29985"/>
        <dbReference type="ChEBI" id="CHEBI:29991"/>
        <dbReference type="ChEBI" id="CHEBI:30616"/>
        <dbReference type="ChEBI" id="CHEBI:33019"/>
        <dbReference type="ChEBI" id="CHEBI:58048"/>
        <dbReference type="ChEBI" id="CHEBI:58359"/>
        <dbReference type="ChEBI" id="CHEBI:456215"/>
        <dbReference type="EC" id="6.3.5.4"/>
    </reaction>
</comment>
<keyword evidence="5 10" id="KW-0067">ATP-binding</keyword>
<dbReference type="Gene3D" id="3.60.20.10">
    <property type="entry name" value="Glutamine Phosphoribosylpyrophosphate, subunit 1, domain 1"/>
    <property type="match status" value="1"/>
</dbReference>
<dbReference type="GO" id="GO:0005524">
    <property type="term" value="F:ATP binding"/>
    <property type="evidence" value="ECO:0007669"/>
    <property type="project" value="UniProtKB-KW"/>
</dbReference>
<feature type="binding site" evidence="10">
    <location>
        <begin position="374"/>
        <end position="375"/>
    </location>
    <ligand>
        <name>ATP</name>
        <dbReference type="ChEBI" id="CHEBI:30616"/>
    </ligand>
</feature>
<evidence type="ECO:0000256" key="10">
    <source>
        <dbReference type="PIRSR" id="PIRSR001589-2"/>
    </source>
</evidence>
<keyword evidence="9" id="KW-0028">Amino-acid biosynthesis</keyword>
<dbReference type="EC" id="6.3.5.4" evidence="3"/>
<feature type="active site" description="For GATase activity" evidence="9">
    <location>
        <position position="2"/>
    </location>
</feature>
<keyword evidence="13" id="KW-0436">Ligase</keyword>
<dbReference type="InterPro" id="IPR014729">
    <property type="entry name" value="Rossmann-like_a/b/a_fold"/>
</dbReference>
<dbReference type="InterPro" id="IPR051786">
    <property type="entry name" value="ASN_synthetase/amidase"/>
</dbReference>
<dbReference type="Pfam" id="PF00733">
    <property type="entry name" value="Asn_synthase"/>
    <property type="match status" value="1"/>
</dbReference>
<evidence type="ECO:0000256" key="6">
    <source>
        <dbReference type="ARBA" id="ARBA00022888"/>
    </source>
</evidence>
<evidence type="ECO:0000259" key="12">
    <source>
        <dbReference type="PROSITE" id="PS51278"/>
    </source>
</evidence>
<dbReference type="GO" id="GO:0004066">
    <property type="term" value="F:asparagine synthase (glutamine-hydrolyzing) activity"/>
    <property type="evidence" value="ECO:0007669"/>
    <property type="project" value="UniProtKB-EC"/>
</dbReference>
<dbReference type="CDD" id="cd00712">
    <property type="entry name" value="AsnB"/>
    <property type="match status" value="1"/>
</dbReference>
<dbReference type="PANTHER" id="PTHR43284:SF1">
    <property type="entry name" value="ASPARAGINE SYNTHETASE"/>
    <property type="match status" value="1"/>
</dbReference>
<dbReference type="InterPro" id="IPR029055">
    <property type="entry name" value="Ntn_hydrolases_N"/>
</dbReference>
<keyword evidence="4 10" id="KW-0547">Nucleotide-binding</keyword>
<dbReference type="SUPFAM" id="SSF52402">
    <property type="entry name" value="Adenine nucleotide alpha hydrolases-like"/>
    <property type="match status" value="1"/>
</dbReference>
<dbReference type="Proteomes" id="UP000290365">
    <property type="component" value="Chromosome"/>
</dbReference>
<sequence>MCGIAGWVDWEQDLTQQGPIVQHMADTLCHRGPDAEGSWLAPHAALVHRRLIVIDPQGGTQPMVHQQGNQTYAITYNGEIYNFRELRSELETRGHTFRTRSDTEVLLHTYLEWGIDCVQHLNGIFAFGLWDEQQQRLLLARDHLGVKPLFYARRGSSIIFGSELKALLAHPAVKPEVDIHGLTELFGFRRAPGSAVFRDVHELRPGHLVVCTHQQLQVKRYWALQSAPHTDDLVTTTEHVRALLEDTVRRQLISDMPLVAMLSGGLDSSALTALAAREFKQEGKQLHTYSIDFAESAEHFQGNALRPSLDAPWVKRVSEYVGSQHHTLVVDTPELIDNLLVPLRAHDLPAIGQIETSLYLLFKTMKQDATVAISGESADEVFGGYPWFHNEEVIKAPTFPWIAISGMDVSRRQRQALSTWLAPELQSKIDFAGHIQQLYQDSLAEVPRLPGEDAREARMREIFYLNLTHFLPMLLDRKDRMSMAVGFEVRVPFCDHRLVEYVWNIPWEMKNTGGIEKGILREAMTGILPDDARKRRKSAYPSTQNPTYVEALRKYTLQILANPQAPALKLTNPEFLRMLVEKKVQLPDEASVFFFERVIQLNTWFQEYHVSIVE</sequence>
<dbReference type="SUPFAM" id="SSF56235">
    <property type="entry name" value="N-terminal nucleophile aminohydrolases (Ntn hydrolases)"/>
    <property type="match status" value="1"/>
</dbReference>
<feature type="binding site" evidence="10">
    <location>
        <position position="291"/>
    </location>
    <ligand>
        <name>ATP</name>
        <dbReference type="ChEBI" id="CHEBI:30616"/>
    </ligand>
</feature>
<organism evidence="13 14">
    <name type="scientific">Ktedonosporobacter rubrisoli</name>
    <dbReference type="NCBI Taxonomy" id="2509675"/>
    <lineage>
        <taxon>Bacteria</taxon>
        <taxon>Bacillati</taxon>
        <taxon>Chloroflexota</taxon>
        <taxon>Ktedonobacteria</taxon>
        <taxon>Ktedonobacterales</taxon>
        <taxon>Ktedonosporobacteraceae</taxon>
        <taxon>Ktedonosporobacter</taxon>
    </lineage>
</organism>
<evidence type="ECO:0000256" key="8">
    <source>
        <dbReference type="ARBA" id="ARBA00048741"/>
    </source>
</evidence>
<evidence type="ECO:0000313" key="14">
    <source>
        <dbReference type="Proteomes" id="UP000290365"/>
    </source>
</evidence>
<protein>
    <recommendedName>
        <fullName evidence="3">asparagine synthase (glutamine-hydrolyzing)</fullName>
        <ecNumber evidence="3">6.3.5.4</ecNumber>
    </recommendedName>
</protein>
<evidence type="ECO:0000256" key="3">
    <source>
        <dbReference type="ARBA" id="ARBA00012737"/>
    </source>
</evidence>
<dbReference type="RefSeq" id="WP_129890792.1">
    <property type="nucleotide sequence ID" value="NZ_CP035758.1"/>
</dbReference>
<keyword evidence="7 9" id="KW-0315">Glutamine amidotransferase</keyword>
<dbReference type="CDD" id="cd01991">
    <property type="entry name" value="Asn_synthase_B_C"/>
    <property type="match status" value="1"/>
</dbReference>
<keyword evidence="6 9" id="KW-0061">Asparagine biosynthesis</keyword>
<dbReference type="PROSITE" id="PS51278">
    <property type="entry name" value="GATASE_TYPE_2"/>
    <property type="match status" value="1"/>
</dbReference>